<name>A0A1E8FE35_9ALTE</name>
<evidence type="ECO:0000259" key="1">
    <source>
        <dbReference type="Pfam" id="PF06527"/>
    </source>
</evidence>
<accession>A0A1E8FE35</accession>
<evidence type="ECO:0000313" key="3">
    <source>
        <dbReference type="Proteomes" id="UP000176037"/>
    </source>
</evidence>
<dbReference type="STRING" id="1856405.BFC17_21830"/>
<organism evidence="2 3">
    <name type="scientific">Alteromonas lipolytica</name>
    <dbReference type="NCBI Taxonomy" id="1856405"/>
    <lineage>
        <taxon>Bacteria</taxon>
        <taxon>Pseudomonadati</taxon>
        <taxon>Pseudomonadota</taxon>
        <taxon>Gammaproteobacteria</taxon>
        <taxon>Alteromonadales</taxon>
        <taxon>Alteromonadaceae</taxon>
        <taxon>Alteromonas/Salinimonas group</taxon>
        <taxon>Alteromonas</taxon>
    </lineage>
</organism>
<evidence type="ECO:0000313" key="2">
    <source>
        <dbReference type="EMBL" id="OFI34180.1"/>
    </source>
</evidence>
<reference evidence="2 3" key="1">
    <citation type="submission" date="2016-09" db="EMBL/GenBank/DDBJ databases">
        <title>Alteromonas lipolytica, a new species isolated from sea water.</title>
        <authorList>
            <person name="Wu Y.-H."/>
            <person name="Cheng H."/>
            <person name="Xu X.-W."/>
        </authorList>
    </citation>
    <scope>NUCLEOTIDE SEQUENCE [LARGE SCALE GENOMIC DNA]</scope>
    <source>
        <strain evidence="2 3">JW12</strain>
    </source>
</reference>
<gene>
    <name evidence="2" type="ORF">BFC17_21830</name>
</gene>
<dbReference type="AlphaFoldDB" id="A0A1E8FE35"/>
<comment type="caution">
    <text evidence="2">The sequence shown here is derived from an EMBL/GenBank/DDBJ whole genome shotgun (WGS) entry which is preliminary data.</text>
</comment>
<protein>
    <recommendedName>
        <fullName evidence="1">TniQ domain-containing protein</fullName>
    </recommendedName>
</protein>
<dbReference type="InterPro" id="IPR009492">
    <property type="entry name" value="TniQ"/>
</dbReference>
<keyword evidence="3" id="KW-1185">Reference proteome</keyword>
<feature type="domain" description="TniQ" evidence="1">
    <location>
        <begin position="5"/>
        <end position="118"/>
    </location>
</feature>
<dbReference type="OrthoDB" id="6917259at2"/>
<dbReference type="RefSeq" id="WP_070177108.1">
    <property type="nucleotide sequence ID" value="NZ_BMJR01000011.1"/>
</dbReference>
<dbReference type="Proteomes" id="UP000176037">
    <property type="component" value="Unassembled WGS sequence"/>
</dbReference>
<sequence>MLSILPEQITDESFAGYILRLSKRNGFADPVEWLNQTTWEAITKNSMSANHWRTLNTFIPISEKELRAHFFARHSLIFDDYRCNKPRICALCIKELGYLKESWQYIGNLYCPKHKTLLIDNCPACNQSFTWQQQLLSNQCTNDYCANPLKAEIIPNEIEELFIDEICDCLLASIFAKDPLTTVLPHSKVPHFDNLALAITQGFNLLTCDDEFTVFCNNLTDNKDWNHLPMQFRYFPLDLLITSLQSLWPIACMAKSPRKRQTEAHLEMYEQTQFIVAYGSALNVLTIPNELLRSLPEFKNKEKLPLNARINIAPLLESL</sequence>
<dbReference type="EMBL" id="MJIC01000014">
    <property type="protein sequence ID" value="OFI34180.1"/>
    <property type="molecule type" value="Genomic_DNA"/>
</dbReference>
<dbReference type="Pfam" id="PF06527">
    <property type="entry name" value="TniQ"/>
    <property type="match status" value="1"/>
</dbReference>
<proteinExistence type="predicted"/>